<dbReference type="Proteomes" id="UP000077961">
    <property type="component" value="Unassembled WGS sequence"/>
</dbReference>
<protein>
    <submittedName>
        <fullName evidence="3">XRE family transcriptional regulator</fullName>
    </submittedName>
</protein>
<dbReference type="EMBL" id="LXJZ01000070">
    <property type="protein sequence ID" value="OAJ62001.1"/>
    <property type="molecule type" value="Genomic_DNA"/>
</dbReference>
<dbReference type="STRING" id="1462993.A6V36_23055"/>
<evidence type="ECO:0000313" key="6">
    <source>
        <dbReference type="Proteomes" id="UP000078116"/>
    </source>
</evidence>
<proteinExistence type="predicted"/>
<feature type="compositionally biased region" description="Low complexity" evidence="1">
    <location>
        <begin position="194"/>
        <end position="247"/>
    </location>
</feature>
<accession>A0A1A9N1F1</accession>
<dbReference type="Pfam" id="PF13413">
    <property type="entry name" value="HTH_25"/>
    <property type="match status" value="1"/>
</dbReference>
<feature type="region of interest" description="Disordered" evidence="1">
    <location>
        <begin position="192"/>
        <end position="247"/>
    </location>
</feature>
<dbReference type="InterPro" id="IPR010982">
    <property type="entry name" value="Lambda_DNA-bd_dom_sf"/>
</dbReference>
<dbReference type="GO" id="GO:0003677">
    <property type="term" value="F:DNA binding"/>
    <property type="evidence" value="ECO:0007669"/>
    <property type="project" value="InterPro"/>
</dbReference>
<dbReference type="PANTHER" id="PTHR34475:SF1">
    <property type="entry name" value="CYTOSKELETON PROTEIN RODZ"/>
    <property type="match status" value="1"/>
</dbReference>
<evidence type="ECO:0000313" key="4">
    <source>
        <dbReference type="EMBL" id="OAJ62001.1"/>
    </source>
</evidence>
<dbReference type="CDD" id="cd00093">
    <property type="entry name" value="HTH_XRE"/>
    <property type="match status" value="1"/>
</dbReference>
<dbReference type="RefSeq" id="WP_064266079.1">
    <property type="nucleotide sequence ID" value="NZ_LXJZ01000070.1"/>
</dbReference>
<sequence length="387" mass="38488">MSEPQHPQPQDTDTNEGHPEPVARAVVQPVAQPGMDSLAAVGARLTQLRESKGWTIDDVSARLKVSAIKLRALESGDISHLPDTTFALGVVRSYAKMLGADPAPFTQALRREKGVPAPDLSMPASSGKDLPRGRVSLSLGGGGQKSRSWLWGVAAVIVAVIALGMWHTNGGDSSAWLARLKASANGVAGGATGASGAVAQGQPASSEATADETASAPQTEAQAQQAQTQAADDNAASATPMPAPLATGAAPASVAASASASAPAVTAAAAAQKPGSAVKAAAAPGASSPAVIAGAASAVTVAPAAGEAIVALRVTQDSWFSVRGKDGKEVFSGLVHAGDTKEVTGEAPFKVTVGNKAGLDSLTLDGEPVDPAKYAAAKGNVARFALP</sequence>
<dbReference type="Proteomes" id="UP000078116">
    <property type="component" value="Unassembled WGS sequence"/>
</dbReference>
<comment type="caution">
    <text evidence="3">The sequence shown here is derived from an EMBL/GenBank/DDBJ whole genome shotgun (WGS) entry which is preliminary data.</text>
</comment>
<keyword evidence="5" id="KW-1185">Reference proteome</keyword>
<dbReference type="InterPro" id="IPR001387">
    <property type="entry name" value="Cro/C1-type_HTH"/>
</dbReference>
<dbReference type="EMBL" id="LXKA01000355">
    <property type="protein sequence ID" value="OAJ53729.1"/>
    <property type="molecule type" value="Genomic_DNA"/>
</dbReference>
<evidence type="ECO:0000313" key="3">
    <source>
        <dbReference type="EMBL" id="OAJ53729.1"/>
    </source>
</evidence>
<dbReference type="OrthoDB" id="8561330at2"/>
<dbReference type="Pfam" id="PF13464">
    <property type="entry name" value="RodZ_C"/>
    <property type="match status" value="1"/>
</dbReference>
<dbReference type="AlphaFoldDB" id="A0A1A9N1F1"/>
<evidence type="ECO:0000259" key="2">
    <source>
        <dbReference type="SMART" id="SM00530"/>
    </source>
</evidence>
<dbReference type="InterPro" id="IPR050400">
    <property type="entry name" value="Bact_Cytoskel_RodZ"/>
</dbReference>
<gene>
    <name evidence="4" type="ORF">A6V36_23055</name>
    <name evidence="3" type="ORF">A6V37_35250</name>
</gene>
<dbReference type="InterPro" id="IPR025194">
    <property type="entry name" value="RodZ-like_C"/>
</dbReference>
<dbReference type="PANTHER" id="PTHR34475">
    <property type="match status" value="1"/>
</dbReference>
<organism evidence="3 6">
    <name type="scientific">Paraburkholderia ginsengiterrae</name>
    <dbReference type="NCBI Taxonomy" id="1462993"/>
    <lineage>
        <taxon>Bacteria</taxon>
        <taxon>Pseudomonadati</taxon>
        <taxon>Pseudomonadota</taxon>
        <taxon>Betaproteobacteria</taxon>
        <taxon>Burkholderiales</taxon>
        <taxon>Burkholderiaceae</taxon>
        <taxon>Paraburkholderia</taxon>
    </lineage>
</organism>
<reference evidence="5 6" key="1">
    <citation type="submission" date="2016-04" db="EMBL/GenBank/DDBJ databases">
        <title>Reclassification of Paraburkholderia panaciterrae (Farh et al. 2015) Dobritsa &amp; Samadpour 2016 as a later homotypic synonym of Paraburkholderia ginsengiterrae (Farh et al. 2015) Dobritsa &amp; Samadpour 2016.</title>
        <authorList>
            <person name="Dobritsa A.P."/>
            <person name="Kutumbaka K."/>
            <person name="Samadpour M."/>
        </authorList>
    </citation>
    <scope>NUCLEOTIDE SEQUENCE [LARGE SCALE GENOMIC DNA]</scope>
    <source>
        <strain evidence="3 6">DCY85</strain>
        <strain evidence="4 5">DCY85-1</strain>
    </source>
</reference>
<dbReference type="SUPFAM" id="SSF47413">
    <property type="entry name" value="lambda repressor-like DNA-binding domains"/>
    <property type="match status" value="1"/>
</dbReference>
<name>A0A1A9N1F1_9BURK</name>
<evidence type="ECO:0000256" key="1">
    <source>
        <dbReference type="SAM" id="MobiDB-lite"/>
    </source>
</evidence>
<dbReference type="Gene3D" id="1.10.260.40">
    <property type="entry name" value="lambda repressor-like DNA-binding domains"/>
    <property type="match status" value="1"/>
</dbReference>
<feature type="domain" description="HTH cro/C1-type" evidence="2">
    <location>
        <begin position="44"/>
        <end position="105"/>
    </location>
</feature>
<evidence type="ECO:0000313" key="5">
    <source>
        <dbReference type="Proteomes" id="UP000077961"/>
    </source>
</evidence>
<feature type="region of interest" description="Disordered" evidence="1">
    <location>
        <begin position="1"/>
        <end position="23"/>
    </location>
</feature>
<dbReference type="SMART" id="SM00530">
    <property type="entry name" value="HTH_XRE"/>
    <property type="match status" value="1"/>
</dbReference>